<dbReference type="AlphaFoldDB" id="A0A448X761"/>
<evidence type="ECO:0000256" key="1">
    <source>
        <dbReference type="SAM" id="MobiDB-lite"/>
    </source>
</evidence>
<feature type="region of interest" description="Disordered" evidence="1">
    <location>
        <begin position="1"/>
        <end position="27"/>
    </location>
</feature>
<sequence length="299" mass="33953">MESTRTRIPCGPRPNDHPRKPQQSGIHDLPVDVTDGFSRISPNGVYCTGLPSSASTPLLVPPSESGILLESEKQTHGIKSPVGKPDFLETFLDCRLRYIRQTRRLQKYLRITPEGRLILNAPKQPLGPRLAYPTSHRLDEIVEKDIKSNSEARDTMPDTRCAYENNYNIISPTIVAQSESPAEITESSSMLAGRASCKWRPDRYESGKREDADQLARFFSANRIRRIYSVFRTGHQTPATETQFKQTLDQRTVCIGDSDESHSTDWLSKTTSHAIFRENRDYEKSDTPINYQVYKPPLQ</sequence>
<evidence type="ECO:0000313" key="3">
    <source>
        <dbReference type="Proteomes" id="UP000784294"/>
    </source>
</evidence>
<organism evidence="2 3">
    <name type="scientific">Protopolystoma xenopodis</name>
    <dbReference type="NCBI Taxonomy" id="117903"/>
    <lineage>
        <taxon>Eukaryota</taxon>
        <taxon>Metazoa</taxon>
        <taxon>Spiralia</taxon>
        <taxon>Lophotrochozoa</taxon>
        <taxon>Platyhelminthes</taxon>
        <taxon>Monogenea</taxon>
        <taxon>Polyopisthocotylea</taxon>
        <taxon>Polystomatidea</taxon>
        <taxon>Polystomatidae</taxon>
        <taxon>Protopolystoma</taxon>
    </lineage>
</organism>
<evidence type="ECO:0000313" key="2">
    <source>
        <dbReference type="EMBL" id="VEL29883.1"/>
    </source>
</evidence>
<comment type="caution">
    <text evidence="2">The sequence shown here is derived from an EMBL/GenBank/DDBJ whole genome shotgun (WGS) entry which is preliminary data.</text>
</comment>
<reference evidence="2" key="1">
    <citation type="submission" date="2018-11" db="EMBL/GenBank/DDBJ databases">
        <authorList>
            <consortium name="Pathogen Informatics"/>
        </authorList>
    </citation>
    <scope>NUCLEOTIDE SEQUENCE</scope>
</reference>
<protein>
    <submittedName>
        <fullName evidence="2">Uncharacterized protein</fullName>
    </submittedName>
</protein>
<name>A0A448X761_9PLAT</name>
<dbReference type="OrthoDB" id="6271097at2759"/>
<dbReference type="Proteomes" id="UP000784294">
    <property type="component" value="Unassembled WGS sequence"/>
</dbReference>
<keyword evidence="3" id="KW-1185">Reference proteome</keyword>
<gene>
    <name evidence="2" type="ORF">PXEA_LOCUS23323</name>
</gene>
<accession>A0A448X761</accession>
<proteinExistence type="predicted"/>
<feature type="non-terminal residue" evidence="2">
    <location>
        <position position="299"/>
    </location>
</feature>
<dbReference type="EMBL" id="CAAALY010107269">
    <property type="protein sequence ID" value="VEL29883.1"/>
    <property type="molecule type" value="Genomic_DNA"/>
</dbReference>